<organism evidence="9 10">
    <name type="scientific">marine gamma proteobacterium HTCC2143</name>
    <dbReference type="NCBI Taxonomy" id="247633"/>
    <lineage>
        <taxon>Bacteria</taxon>
        <taxon>Pseudomonadati</taxon>
        <taxon>Pseudomonadota</taxon>
        <taxon>Gammaproteobacteria</taxon>
        <taxon>Cellvibrionales</taxon>
        <taxon>Spongiibacteraceae</taxon>
        <taxon>BD1-7 clade</taxon>
    </lineage>
</organism>
<evidence type="ECO:0000256" key="2">
    <source>
        <dbReference type="ARBA" id="ARBA00022485"/>
    </source>
</evidence>
<dbReference type="PANTHER" id="PTHR30176">
    <property type="entry name" value="FERREDOXIN-TYPE PROTEIN NAPH"/>
    <property type="match status" value="1"/>
</dbReference>
<dbReference type="NCBIfam" id="TIGR02745">
    <property type="entry name" value="ccoG_rdxA_fixG"/>
    <property type="match status" value="1"/>
</dbReference>
<dbReference type="InterPro" id="IPR013783">
    <property type="entry name" value="Ig-like_fold"/>
</dbReference>
<evidence type="ECO:0000256" key="5">
    <source>
        <dbReference type="ARBA" id="ARBA00023004"/>
    </source>
</evidence>
<evidence type="ECO:0000256" key="7">
    <source>
        <dbReference type="SAM" id="Phobius"/>
    </source>
</evidence>
<dbReference type="GO" id="GO:0046872">
    <property type="term" value="F:metal ion binding"/>
    <property type="evidence" value="ECO:0007669"/>
    <property type="project" value="UniProtKB-KW"/>
</dbReference>
<comment type="caution">
    <text evidence="9">The sequence shown here is derived from an EMBL/GenBank/DDBJ whole genome shotgun (WGS) entry which is preliminary data.</text>
</comment>
<keyword evidence="7" id="KW-0812">Transmembrane</keyword>
<accession>A0YB69</accession>
<dbReference type="OrthoDB" id="9811700at2"/>
<dbReference type="Gene3D" id="2.60.40.10">
    <property type="entry name" value="Immunoglobulins"/>
    <property type="match status" value="1"/>
</dbReference>
<dbReference type="Gene3D" id="1.10.1060.10">
    <property type="entry name" value="Alpha-helical ferredoxin"/>
    <property type="match status" value="1"/>
</dbReference>
<evidence type="ECO:0000313" key="10">
    <source>
        <dbReference type="Proteomes" id="UP000004931"/>
    </source>
</evidence>
<name>A0YB69_9GAMM</name>
<feature type="transmembrane region" description="Helical" evidence="7">
    <location>
        <begin position="333"/>
        <end position="352"/>
    </location>
</feature>
<keyword evidence="5" id="KW-0408">Iron</keyword>
<keyword evidence="4" id="KW-0249">Electron transport</keyword>
<reference evidence="9 10" key="1">
    <citation type="journal article" date="2010" name="J. Bacteriol.">
        <title>Genome sequence of the oligotrophic marine Gammaproteobacterium HTCC2143, isolated from the Oregon Coast.</title>
        <authorList>
            <person name="Oh H.M."/>
            <person name="Kang I."/>
            <person name="Ferriera S."/>
            <person name="Giovannoni S.J."/>
            <person name="Cho J.C."/>
        </authorList>
    </citation>
    <scope>NUCLEOTIDE SEQUENCE [LARGE SCALE GENOMIC DNA]</scope>
    <source>
        <strain evidence="9 10">HTCC2143</strain>
    </source>
</reference>
<proteinExistence type="predicted"/>
<dbReference type="Pfam" id="PF11614">
    <property type="entry name" value="FixG_C"/>
    <property type="match status" value="1"/>
</dbReference>
<dbReference type="PANTHER" id="PTHR30176:SF3">
    <property type="entry name" value="FERREDOXIN-TYPE PROTEIN NAPH"/>
    <property type="match status" value="1"/>
</dbReference>
<dbReference type="STRING" id="247633.GP2143_05095"/>
<keyword evidence="2" id="KW-0004">4Fe-4S</keyword>
<dbReference type="AlphaFoldDB" id="A0YB69"/>
<dbReference type="EMBL" id="AAVT01000002">
    <property type="protein sequence ID" value="EAW31799.1"/>
    <property type="molecule type" value="Genomic_DNA"/>
</dbReference>
<feature type="transmembrane region" description="Helical" evidence="7">
    <location>
        <begin position="32"/>
        <end position="52"/>
    </location>
</feature>
<dbReference type="FunFam" id="1.10.1060.10:FF:000015">
    <property type="entry name" value="Cytochrome c oxidase accessory protein CcoG"/>
    <property type="match status" value="1"/>
</dbReference>
<evidence type="ECO:0000256" key="3">
    <source>
        <dbReference type="ARBA" id="ARBA00022723"/>
    </source>
</evidence>
<dbReference type="GO" id="GO:0051539">
    <property type="term" value="F:4 iron, 4 sulfur cluster binding"/>
    <property type="evidence" value="ECO:0007669"/>
    <property type="project" value="UniProtKB-KW"/>
</dbReference>
<keyword evidence="1" id="KW-0813">Transport</keyword>
<evidence type="ECO:0000256" key="1">
    <source>
        <dbReference type="ARBA" id="ARBA00022448"/>
    </source>
</evidence>
<keyword evidence="3" id="KW-0479">Metal-binding</keyword>
<keyword evidence="7" id="KW-0472">Membrane</keyword>
<dbReference type="InterPro" id="IPR009051">
    <property type="entry name" value="Helical_ferredxn"/>
</dbReference>
<evidence type="ECO:0000256" key="6">
    <source>
        <dbReference type="ARBA" id="ARBA00023014"/>
    </source>
</evidence>
<dbReference type="eggNOG" id="COG0348">
    <property type="taxonomic scope" value="Bacteria"/>
</dbReference>
<dbReference type="Proteomes" id="UP000004931">
    <property type="component" value="Unassembled WGS sequence"/>
</dbReference>
<keyword evidence="6" id="KW-0411">Iron-sulfur</keyword>
<gene>
    <name evidence="9" type="ORF">GP2143_05095</name>
</gene>
<dbReference type="Pfam" id="PF13746">
    <property type="entry name" value="Fer4_18"/>
    <property type="match status" value="1"/>
</dbReference>
<evidence type="ECO:0000259" key="8">
    <source>
        <dbReference type="PROSITE" id="PS51379"/>
    </source>
</evidence>
<dbReference type="InterPro" id="IPR017900">
    <property type="entry name" value="4Fe4S_Fe_S_CS"/>
</dbReference>
<feature type="transmembrane region" description="Helical" evidence="7">
    <location>
        <begin position="86"/>
        <end position="106"/>
    </location>
</feature>
<dbReference type="InterPro" id="IPR051684">
    <property type="entry name" value="Electron_Trans/Redox"/>
</dbReference>
<dbReference type="SUPFAM" id="SSF54862">
    <property type="entry name" value="4Fe-4S ferredoxins"/>
    <property type="match status" value="1"/>
</dbReference>
<dbReference type="PROSITE" id="PS51379">
    <property type="entry name" value="4FE4S_FER_2"/>
    <property type="match status" value="1"/>
</dbReference>
<feature type="domain" description="4Fe-4S ferredoxin-type" evidence="8">
    <location>
        <begin position="256"/>
        <end position="284"/>
    </location>
</feature>
<sequence length="470" mass="53289">MIIPVHEIEDDDSRVFNLYEKREKIYTRKIEGFYQLLRAFTGWPLLLGYFFIPWLTVNDHQAILFDLPLRQFHIFWLTFWPQDFSLLAWALVIAAFLLFFVTTLFGRVWCGYSCPQTVWTAIFMWMEQVAEGDRHQRINLDQAPWSVSKGFKRFAKHGMWLGFAALTGVTFISYFYGVKPLLIDAYNLQLPLAAVFWIGFFTAATYINAGWMREQVCMYMCPYARFQAAMFDSDTLIVSYDAKRGEARGPRKRSAEPAELGLGDCIDCTMCVQVCPTGIDIRNGLQHECINCAACVDACNGIMDKMGYDSGLISYTTEHQLAGNKWTWKRPKLIGYGLALIVMMALFASTLITRVPLELDVMRSRAQLYQEVAGGRIQNTYTVKVLNKDTVDGEYKLTVLGIDNLEWMPSRTIFVEAGGIAEIPMTVLVDTDSLGSVNTDIEFEVISLTGSARAVSESRFLGPVPAGKRL</sequence>
<dbReference type="InterPro" id="IPR014116">
    <property type="entry name" value="Cyt_c_oxidase_cbb3_FixG"/>
</dbReference>
<dbReference type="PROSITE" id="PS00198">
    <property type="entry name" value="4FE4S_FER_1"/>
    <property type="match status" value="1"/>
</dbReference>
<keyword evidence="10" id="KW-1185">Reference proteome</keyword>
<dbReference type="Pfam" id="PF12801">
    <property type="entry name" value="Fer4_5"/>
    <property type="match status" value="1"/>
</dbReference>
<evidence type="ECO:0000313" key="9">
    <source>
        <dbReference type="EMBL" id="EAW31799.1"/>
    </source>
</evidence>
<dbReference type="GO" id="GO:0005886">
    <property type="term" value="C:plasma membrane"/>
    <property type="evidence" value="ECO:0007669"/>
    <property type="project" value="TreeGrafter"/>
</dbReference>
<feature type="transmembrane region" description="Helical" evidence="7">
    <location>
        <begin position="188"/>
        <end position="209"/>
    </location>
</feature>
<protein>
    <submittedName>
        <fullName evidence="9">Polyferredoxin</fullName>
    </submittedName>
</protein>
<keyword evidence="7" id="KW-1133">Transmembrane helix</keyword>
<feature type="transmembrane region" description="Helical" evidence="7">
    <location>
        <begin position="158"/>
        <end position="176"/>
    </location>
</feature>
<dbReference type="InterPro" id="IPR017896">
    <property type="entry name" value="4Fe4S_Fe-S-bd"/>
</dbReference>
<dbReference type="InterPro" id="IPR032879">
    <property type="entry name" value="FixG_C"/>
</dbReference>
<evidence type="ECO:0000256" key="4">
    <source>
        <dbReference type="ARBA" id="ARBA00022982"/>
    </source>
</evidence>